<dbReference type="AlphaFoldDB" id="A0A450ZZ73"/>
<protein>
    <submittedName>
        <fullName evidence="1">Uncharacterized protein</fullName>
    </submittedName>
</protein>
<proteinExistence type="predicted"/>
<gene>
    <name evidence="1" type="ORF">BECKTUN1418F_GA0071002_11631</name>
</gene>
<organism evidence="1">
    <name type="scientific">Candidatus Kentrum sp. TUN</name>
    <dbReference type="NCBI Taxonomy" id="2126343"/>
    <lineage>
        <taxon>Bacteria</taxon>
        <taxon>Pseudomonadati</taxon>
        <taxon>Pseudomonadota</taxon>
        <taxon>Gammaproteobacteria</taxon>
        <taxon>Candidatus Kentrum</taxon>
    </lineage>
</organism>
<name>A0A450ZZ73_9GAMM</name>
<evidence type="ECO:0000313" key="1">
    <source>
        <dbReference type="EMBL" id="VFK59063.1"/>
    </source>
</evidence>
<sequence>MGVTVIRWHLCPGGATSANPGLRWGHHPGFRVVAIQGIGSSRRHGYSMAPLPRRGYVCQPRIAVGLPPWVQGCSYPRGAGRRGITVFDSALPRRGYVCQPRVAAKPLPWVIEYQTTQPQRGCVKCKAEREINQLILRYNPKASGATF</sequence>
<dbReference type="EMBL" id="CAADFY010000163">
    <property type="protein sequence ID" value="VFK59063.1"/>
    <property type="molecule type" value="Genomic_DNA"/>
</dbReference>
<accession>A0A450ZZ73</accession>
<reference evidence="1" key="1">
    <citation type="submission" date="2019-02" db="EMBL/GenBank/DDBJ databases">
        <authorList>
            <person name="Gruber-Vodicka R. H."/>
            <person name="Seah K. B. B."/>
        </authorList>
    </citation>
    <scope>NUCLEOTIDE SEQUENCE</scope>
    <source>
        <strain evidence="1">BECK_BY3</strain>
    </source>
</reference>